<evidence type="ECO:0000313" key="3">
    <source>
        <dbReference type="Proteomes" id="UP001642540"/>
    </source>
</evidence>
<evidence type="ECO:0000259" key="1">
    <source>
        <dbReference type="PROSITE" id="PS50017"/>
    </source>
</evidence>
<evidence type="ECO:0000313" key="2">
    <source>
        <dbReference type="EMBL" id="CAL8121039.1"/>
    </source>
</evidence>
<sequence>MANPRWGDYLDSLVVGDEPCTFLKVRMVLSCSAGSSQLWSGLMDLATSLQIPDDQIQKLRTGLTTGLLTHPSALVEILQAWRAKFSSSATLSALISALVANRLTVCADSLRNQC</sequence>
<dbReference type="InterPro" id="IPR011029">
    <property type="entry name" value="DEATH-like_dom_sf"/>
</dbReference>
<name>A0ABP1R6Q6_9HEXA</name>
<gene>
    <name evidence="2" type="ORF">ODALV1_LOCUS19189</name>
</gene>
<dbReference type="SUPFAM" id="SSF47986">
    <property type="entry name" value="DEATH domain"/>
    <property type="match status" value="1"/>
</dbReference>
<dbReference type="EMBL" id="CAXLJM020000065">
    <property type="protein sequence ID" value="CAL8121039.1"/>
    <property type="molecule type" value="Genomic_DNA"/>
</dbReference>
<dbReference type="InterPro" id="IPR000488">
    <property type="entry name" value="Death_dom"/>
</dbReference>
<proteinExistence type="predicted"/>
<dbReference type="CDD" id="cd01670">
    <property type="entry name" value="Death"/>
    <property type="match status" value="1"/>
</dbReference>
<dbReference type="Gene3D" id="1.10.533.10">
    <property type="entry name" value="Death Domain, Fas"/>
    <property type="match status" value="1"/>
</dbReference>
<dbReference type="Pfam" id="PF00531">
    <property type="entry name" value="Death"/>
    <property type="match status" value="1"/>
</dbReference>
<feature type="domain" description="Death" evidence="1">
    <location>
        <begin position="45"/>
        <end position="114"/>
    </location>
</feature>
<reference evidence="2 3" key="1">
    <citation type="submission" date="2024-08" db="EMBL/GenBank/DDBJ databases">
        <authorList>
            <person name="Cucini C."/>
            <person name="Frati F."/>
        </authorList>
    </citation>
    <scope>NUCLEOTIDE SEQUENCE [LARGE SCALE GENOMIC DNA]</scope>
</reference>
<organism evidence="2 3">
    <name type="scientific">Orchesella dallaii</name>
    <dbReference type="NCBI Taxonomy" id="48710"/>
    <lineage>
        <taxon>Eukaryota</taxon>
        <taxon>Metazoa</taxon>
        <taxon>Ecdysozoa</taxon>
        <taxon>Arthropoda</taxon>
        <taxon>Hexapoda</taxon>
        <taxon>Collembola</taxon>
        <taxon>Entomobryomorpha</taxon>
        <taxon>Entomobryoidea</taxon>
        <taxon>Orchesellidae</taxon>
        <taxon>Orchesellinae</taxon>
        <taxon>Orchesella</taxon>
    </lineage>
</organism>
<keyword evidence="3" id="KW-1185">Reference proteome</keyword>
<comment type="caution">
    <text evidence="2">The sequence shown here is derived from an EMBL/GenBank/DDBJ whole genome shotgun (WGS) entry which is preliminary data.</text>
</comment>
<protein>
    <recommendedName>
        <fullName evidence="1">Death domain-containing protein</fullName>
    </recommendedName>
</protein>
<accession>A0ABP1R6Q6</accession>
<dbReference type="PROSITE" id="PS50017">
    <property type="entry name" value="DEATH_DOMAIN"/>
    <property type="match status" value="1"/>
</dbReference>
<dbReference type="Proteomes" id="UP001642540">
    <property type="component" value="Unassembled WGS sequence"/>
</dbReference>